<evidence type="ECO:0000256" key="7">
    <source>
        <dbReference type="PIRNR" id="PIRNR010045"/>
    </source>
</evidence>
<dbReference type="PIRSF" id="PIRSF010045">
    <property type="entry name" value="DUF850_TM_euk"/>
    <property type="match status" value="1"/>
</dbReference>
<gene>
    <name evidence="9" type="ORF">BEMITA_LOCUS4380</name>
</gene>
<dbReference type="PANTHER" id="PTHR13116">
    <property type="entry name" value="ER MEMBRANE PROTEIN COMPLEX SUBUNIT 3"/>
    <property type="match status" value="1"/>
</dbReference>
<evidence type="ECO:0000256" key="4">
    <source>
        <dbReference type="ARBA" id="ARBA00022692"/>
    </source>
</evidence>
<sequence length="256" mass="29138">MAELLLDPNIRCWVFLPIVVITFLVGIVRHYVSLLITTQKKAEITQIQDSQVMLRARALREHGKYLPKQSFLMRRHFFNNEETGYFKTQTRAAPAQNPMTDPSMLVDMLKGNVTNVLPMIIIGGWINWMFSGFVTTKVPFPLTLRFKPMLQRGVELVSLDAAWVSSASWYFLNVFGLRSIYALVLGENNAADQSKITQDQMSGAAMAMPLDPKAAFKAEWEALEICEHSWTLSNIEAELLESADFKFETAEEQNHM</sequence>
<dbReference type="Pfam" id="PF01956">
    <property type="entry name" value="EMC3_TMCO1"/>
    <property type="match status" value="1"/>
</dbReference>
<evidence type="ECO:0000313" key="9">
    <source>
        <dbReference type="EMBL" id="CAH0385123.1"/>
    </source>
</evidence>
<evidence type="ECO:0000256" key="6">
    <source>
        <dbReference type="ARBA" id="ARBA00023136"/>
    </source>
</evidence>
<feature type="transmembrane region" description="Helical" evidence="8">
    <location>
        <begin position="13"/>
        <end position="32"/>
    </location>
</feature>
<keyword evidence="10" id="KW-1185">Reference proteome</keyword>
<dbReference type="SMART" id="SM01415">
    <property type="entry name" value="DUF106"/>
    <property type="match status" value="1"/>
</dbReference>
<comment type="similarity">
    <text evidence="2 7">Belongs to the EMC3 family.</text>
</comment>
<dbReference type="KEGG" id="btab:109039482"/>
<dbReference type="InterPro" id="IPR002809">
    <property type="entry name" value="EMC3/TMCO1"/>
</dbReference>
<evidence type="ECO:0000256" key="8">
    <source>
        <dbReference type="SAM" id="Phobius"/>
    </source>
</evidence>
<evidence type="ECO:0000313" key="10">
    <source>
        <dbReference type="Proteomes" id="UP001152759"/>
    </source>
</evidence>
<comment type="subcellular location">
    <subcellularLocation>
        <location evidence="1">Membrane</location>
        <topology evidence="1">Multi-pass membrane protein</topology>
    </subcellularLocation>
</comment>
<dbReference type="EMBL" id="OU963863">
    <property type="protein sequence ID" value="CAH0385123.1"/>
    <property type="molecule type" value="Genomic_DNA"/>
</dbReference>
<evidence type="ECO:0000256" key="1">
    <source>
        <dbReference type="ARBA" id="ARBA00004141"/>
    </source>
</evidence>
<accession>A0A9P0A2S2</accession>
<dbReference type="GO" id="GO:0034975">
    <property type="term" value="P:protein folding in endoplasmic reticulum"/>
    <property type="evidence" value="ECO:0007669"/>
    <property type="project" value="TreeGrafter"/>
</dbReference>
<dbReference type="Proteomes" id="UP001152759">
    <property type="component" value="Chromosome 2"/>
</dbReference>
<dbReference type="InterPro" id="IPR008568">
    <property type="entry name" value="EMC3"/>
</dbReference>
<evidence type="ECO:0000256" key="2">
    <source>
        <dbReference type="ARBA" id="ARBA00005376"/>
    </source>
</evidence>
<dbReference type="PANTHER" id="PTHR13116:SF5">
    <property type="entry name" value="ER MEMBRANE PROTEIN COMPLEX SUBUNIT 3"/>
    <property type="match status" value="1"/>
</dbReference>
<keyword evidence="6 8" id="KW-0472">Membrane</keyword>
<reference evidence="9" key="1">
    <citation type="submission" date="2021-12" db="EMBL/GenBank/DDBJ databases">
        <authorList>
            <person name="King R."/>
        </authorList>
    </citation>
    <scope>NUCLEOTIDE SEQUENCE</scope>
</reference>
<dbReference type="AlphaFoldDB" id="A0A9P0A2S2"/>
<name>A0A9P0A2S2_BEMTA</name>
<evidence type="ECO:0000256" key="3">
    <source>
        <dbReference type="ARBA" id="ARBA00020822"/>
    </source>
</evidence>
<evidence type="ECO:0000256" key="5">
    <source>
        <dbReference type="ARBA" id="ARBA00022989"/>
    </source>
</evidence>
<dbReference type="GO" id="GO:0072546">
    <property type="term" value="C:EMC complex"/>
    <property type="evidence" value="ECO:0007669"/>
    <property type="project" value="TreeGrafter"/>
</dbReference>
<keyword evidence="5 8" id="KW-1133">Transmembrane helix</keyword>
<protein>
    <recommendedName>
        <fullName evidence="3 7">ER membrane protein complex subunit 3</fullName>
    </recommendedName>
</protein>
<proteinExistence type="inferred from homology"/>
<keyword evidence="4 8" id="KW-0812">Transmembrane</keyword>
<organism evidence="9 10">
    <name type="scientific">Bemisia tabaci</name>
    <name type="common">Sweetpotato whitefly</name>
    <name type="synonym">Aleurodes tabaci</name>
    <dbReference type="NCBI Taxonomy" id="7038"/>
    <lineage>
        <taxon>Eukaryota</taxon>
        <taxon>Metazoa</taxon>
        <taxon>Ecdysozoa</taxon>
        <taxon>Arthropoda</taxon>
        <taxon>Hexapoda</taxon>
        <taxon>Insecta</taxon>
        <taxon>Pterygota</taxon>
        <taxon>Neoptera</taxon>
        <taxon>Paraneoptera</taxon>
        <taxon>Hemiptera</taxon>
        <taxon>Sternorrhyncha</taxon>
        <taxon>Aleyrodoidea</taxon>
        <taxon>Aleyrodidae</taxon>
        <taxon>Aleyrodinae</taxon>
        <taxon>Bemisia</taxon>
    </lineage>
</organism>
<feature type="transmembrane region" description="Helical" evidence="8">
    <location>
        <begin position="113"/>
        <end position="134"/>
    </location>
</feature>
<dbReference type="OrthoDB" id="6745403at2759"/>